<name>A0A0H4HYP8_9GAMM</name>
<dbReference type="SUPFAM" id="SSF64518">
    <property type="entry name" value="Phase 1 flagellin"/>
    <property type="match status" value="2"/>
</dbReference>
<feature type="domain" description="Flagellin C-terminal" evidence="6">
    <location>
        <begin position="531"/>
        <end position="614"/>
    </location>
</feature>
<dbReference type="STRING" id="330734.ABA45_04880"/>
<comment type="function">
    <text evidence="4">Flagellin is the subunit protein which polymerizes to form the filaments of bacterial flagella.</text>
</comment>
<dbReference type="PANTHER" id="PTHR42792">
    <property type="entry name" value="FLAGELLIN"/>
    <property type="match status" value="1"/>
</dbReference>
<protein>
    <recommendedName>
        <fullName evidence="4">Flagellin</fullName>
    </recommendedName>
</protein>
<dbReference type="Pfam" id="PF00669">
    <property type="entry name" value="Flagellin_N"/>
    <property type="match status" value="1"/>
</dbReference>
<dbReference type="InterPro" id="IPR001492">
    <property type="entry name" value="Flagellin"/>
</dbReference>
<evidence type="ECO:0000313" key="8">
    <source>
        <dbReference type="Proteomes" id="UP000036406"/>
    </source>
</evidence>
<keyword evidence="7" id="KW-0966">Cell projection</keyword>
<dbReference type="InterPro" id="IPR001029">
    <property type="entry name" value="Flagellin_N"/>
</dbReference>
<dbReference type="Pfam" id="PF00700">
    <property type="entry name" value="Flagellin_C"/>
    <property type="match status" value="1"/>
</dbReference>
<keyword evidence="8" id="KW-1185">Reference proteome</keyword>
<dbReference type="Gene3D" id="6.10.10.10">
    <property type="entry name" value="Flagellar export chaperone, C-terminal domain"/>
    <property type="match status" value="1"/>
</dbReference>
<sequence length="616" mass="62347">MPQVINTNIASLNAQRNLNTSQSDSNVALERLSSGLRINSAKDDAAGLAISTRFQAQITGLNMAQRNANDGISLAQTAEGALDEVTNNLQRIRELSVQSSNATNSTSDRQALNQEVQQRIAEINRIAGQTSFNGLKILDGTFGAQTFQVGANAGETIGVSGLDARGSQIGATVSQTAGLSSSSLGAGDAGETSLDVSGLDFSGNITVSSTIGGETIDVAAATYADAGALAIAINGEIASNGNLPDVTAEVSDDGNSVVFKNAGISGVAATIDISDASGTQVTAAGSDVSTADGSGSTSTATLFDPSALDLASGVTGSFDVTDDSATTTTVSFSLAAGAGNTVADLTAAVQTGLTAAGFTAGTDLGAADNGTLIQIESDSSITYDLASITASDGGTADASVGSSVTTLAAAEELTLAESFENGNSVTFDVDVDGTAFQIEARSLNDIVAKINSLTVETGIRANLNAANESIIFSAQFGESYDVSITSPNLLDVDGITPRINEVLNATPANNTVSVNDLAIDTAAGAEETLVAIDYAFDKINGFRAELGALQNRFESTIANLSTTSENLSAANSRIRDADFAAETAELARTQVLQSAGLSVLAQANARPQQVLQLLQG</sequence>
<dbReference type="AlphaFoldDB" id="A0A0H4HYP8"/>
<proteinExistence type="inferred from homology"/>
<dbReference type="GO" id="GO:0005198">
    <property type="term" value="F:structural molecule activity"/>
    <property type="evidence" value="ECO:0007669"/>
    <property type="project" value="UniProtKB-UniRule"/>
</dbReference>
<feature type="domain" description="Flagellin N-terminal" evidence="5">
    <location>
        <begin position="5"/>
        <end position="141"/>
    </location>
</feature>
<reference evidence="7 8" key="1">
    <citation type="submission" date="2015-05" db="EMBL/GenBank/DDBJ databases">
        <title>Complete genome of Marinobacter psychrophilus strain 20041T isolated from sea-ice of the Canadian Basin.</title>
        <authorList>
            <person name="Song L."/>
            <person name="Ren L."/>
            <person name="Yu Y."/>
            <person name="Wang X."/>
        </authorList>
    </citation>
    <scope>NUCLEOTIDE SEQUENCE [LARGE SCALE GENOMIC DNA]</scope>
    <source>
        <strain evidence="7 8">20041</strain>
    </source>
</reference>
<keyword evidence="3 4" id="KW-0975">Bacterial flagellum</keyword>
<dbReference type="Gene3D" id="1.20.1330.10">
    <property type="entry name" value="f41 fragment of flagellin, N-terminal domain"/>
    <property type="match status" value="2"/>
</dbReference>
<dbReference type="Gene3D" id="2.60.40.4390">
    <property type="match status" value="1"/>
</dbReference>
<dbReference type="PANTHER" id="PTHR42792:SF2">
    <property type="entry name" value="FLAGELLIN"/>
    <property type="match status" value="1"/>
</dbReference>
<organism evidence="7 8">
    <name type="scientific">Marinobacter psychrophilus</name>
    <dbReference type="NCBI Taxonomy" id="330734"/>
    <lineage>
        <taxon>Bacteria</taxon>
        <taxon>Pseudomonadati</taxon>
        <taxon>Pseudomonadota</taxon>
        <taxon>Gammaproteobacteria</taxon>
        <taxon>Pseudomonadales</taxon>
        <taxon>Marinobacteraceae</taxon>
        <taxon>Marinobacter</taxon>
    </lineage>
</organism>
<dbReference type="PRINTS" id="PR00207">
    <property type="entry name" value="FLAGELLIN"/>
</dbReference>
<keyword evidence="7" id="KW-0969">Cilium</keyword>
<evidence type="ECO:0000313" key="7">
    <source>
        <dbReference type="EMBL" id="AKO51836.1"/>
    </source>
</evidence>
<evidence type="ECO:0000259" key="5">
    <source>
        <dbReference type="Pfam" id="PF00669"/>
    </source>
</evidence>
<evidence type="ECO:0000256" key="2">
    <source>
        <dbReference type="ARBA" id="ARBA00022525"/>
    </source>
</evidence>
<comment type="similarity">
    <text evidence="1 4">Belongs to the bacterial flagellin family.</text>
</comment>
<dbReference type="PATRIC" id="fig|330734.3.peg.1038"/>
<dbReference type="InterPro" id="IPR042187">
    <property type="entry name" value="Flagellin_C_sub2"/>
</dbReference>
<dbReference type="GO" id="GO:0009288">
    <property type="term" value="C:bacterial-type flagellum"/>
    <property type="evidence" value="ECO:0007669"/>
    <property type="project" value="UniProtKB-SubCell"/>
</dbReference>
<keyword evidence="2 4" id="KW-0964">Secreted</keyword>
<dbReference type="RefSeq" id="WP_048384546.1">
    <property type="nucleotide sequence ID" value="NZ_CP011494.1"/>
</dbReference>
<keyword evidence="7" id="KW-0282">Flagellum</keyword>
<evidence type="ECO:0000256" key="3">
    <source>
        <dbReference type="ARBA" id="ARBA00023143"/>
    </source>
</evidence>
<accession>A0A0H4HYP8</accession>
<dbReference type="GO" id="GO:0005576">
    <property type="term" value="C:extracellular region"/>
    <property type="evidence" value="ECO:0007669"/>
    <property type="project" value="UniProtKB-SubCell"/>
</dbReference>
<evidence type="ECO:0000259" key="6">
    <source>
        <dbReference type="Pfam" id="PF00700"/>
    </source>
</evidence>
<evidence type="ECO:0000256" key="1">
    <source>
        <dbReference type="ARBA" id="ARBA00005709"/>
    </source>
</evidence>
<dbReference type="KEGG" id="mpq:ABA45_04880"/>
<evidence type="ECO:0000256" key="4">
    <source>
        <dbReference type="RuleBase" id="RU362073"/>
    </source>
</evidence>
<dbReference type="Proteomes" id="UP000036406">
    <property type="component" value="Chromosome"/>
</dbReference>
<dbReference type="Gene3D" id="6.10.280.190">
    <property type="match status" value="1"/>
</dbReference>
<comment type="subcellular location">
    <subcellularLocation>
        <location evidence="4">Secreted</location>
    </subcellularLocation>
    <subcellularLocation>
        <location evidence="4">Bacterial flagellum</location>
    </subcellularLocation>
</comment>
<gene>
    <name evidence="7" type="ORF">ABA45_04880</name>
</gene>
<dbReference type="InterPro" id="IPR046358">
    <property type="entry name" value="Flagellin_C"/>
</dbReference>
<dbReference type="EMBL" id="CP011494">
    <property type="protein sequence ID" value="AKO51836.1"/>
    <property type="molecule type" value="Genomic_DNA"/>
</dbReference>